<evidence type="ECO:0000259" key="1">
    <source>
        <dbReference type="Pfam" id="PF08818"/>
    </source>
</evidence>
<dbReference type="RefSeq" id="WP_062479057.1">
    <property type="nucleotide sequence ID" value="NZ_CP013650.1"/>
</dbReference>
<dbReference type="KEGG" id="lal:AT746_08405"/>
<dbReference type="STRING" id="1526571.AT746_08405"/>
<dbReference type="Proteomes" id="UP000068447">
    <property type="component" value="Chromosome"/>
</dbReference>
<dbReference type="AlphaFoldDB" id="A0A0U2PFX3"/>
<reference evidence="2 3" key="1">
    <citation type="submission" date="2015-12" db="EMBL/GenBank/DDBJ databases">
        <title>Complete genome of Lacimicrobium alkaliphilum KCTC 32984.</title>
        <authorList>
            <person name="Kim S.-G."/>
            <person name="Lee Y.-J."/>
        </authorList>
    </citation>
    <scope>NUCLEOTIDE SEQUENCE [LARGE SCALE GENOMIC DNA]</scope>
    <source>
        <strain evidence="2 3">YelD216</strain>
    </source>
</reference>
<dbReference type="EMBL" id="CP013650">
    <property type="protein sequence ID" value="ALS98269.1"/>
    <property type="molecule type" value="Genomic_DNA"/>
</dbReference>
<evidence type="ECO:0000313" key="2">
    <source>
        <dbReference type="EMBL" id="ALS98269.1"/>
    </source>
</evidence>
<accession>A0A0U2PFX3</accession>
<dbReference type="SUPFAM" id="SSF159888">
    <property type="entry name" value="YdhG-like"/>
    <property type="match status" value="1"/>
</dbReference>
<dbReference type="Pfam" id="PF08818">
    <property type="entry name" value="DUF1801"/>
    <property type="match status" value="1"/>
</dbReference>
<evidence type="ECO:0000313" key="3">
    <source>
        <dbReference type="Proteomes" id="UP000068447"/>
    </source>
</evidence>
<sequence length="193" mass="22123">MSSEDANVTLLLRQQNWHNERNKLREIILDCGLTEQVRWGKLCYQFENGNVVIIYGLKHYCALGFFKGALLQDPHGMLVKPGQHSQSMRQIRFTTLEEIGDKEEYIRVYINHALDIERAGLQVEFKEKDNIRAPQELEAKMAEMPALKVAFEALTPGRQRGYILHFIGAKQSKTRIARIEKCIPKILAGKGLS</sequence>
<name>A0A0U2PFX3_9ALTE</name>
<gene>
    <name evidence="2" type="ORF">AT746_08405</name>
</gene>
<proteinExistence type="predicted"/>
<dbReference type="Pfam" id="PF13376">
    <property type="entry name" value="OmdA"/>
    <property type="match status" value="1"/>
</dbReference>
<protein>
    <recommendedName>
        <fullName evidence="1">YdhG-like domain-containing protein</fullName>
    </recommendedName>
</protein>
<keyword evidence="3" id="KW-1185">Reference proteome</keyword>
<dbReference type="PIRSF" id="PIRSF021308">
    <property type="entry name" value="UCP021308"/>
    <property type="match status" value="1"/>
</dbReference>
<dbReference type="OrthoDB" id="214150at2"/>
<organism evidence="2 3">
    <name type="scientific">Lacimicrobium alkaliphilum</name>
    <dbReference type="NCBI Taxonomy" id="1526571"/>
    <lineage>
        <taxon>Bacteria</taxon>
        <taxon>Pseudomonadati</taxon>
        <taxon>Pseudomonadota</taxon>
        <taxon>Gammaproteobacteria</taxon>
        <taxon>Alteromonadales</taxon>
        <taxon>Alteromonadaceae</taxon>
        <taxon>Lacimicrobium</taxon>
    </lineage>
</organism>
<dbReference type="InterPro" id="IPR016786">
    <property type="entry name" value="YdeI_bac"/>
</dbReference>
<dbReference type="InterPro" id="IPR014922">
    <property type="entry name" value="YdhG-like"/>
</dbReference>
<feature type="domain" description="YdhG-like" evidence="1">
    <location>
        <begin position="20"/>
        <end position="113"/>
    </location>
</feature>